<evidence type="ECO:0000313" key="1">
    <source>
        <dbReference type="EMBL" id="CDL84641.1"/>
    </source>
</evidence>
<organism evidence="1 2">
    <name type="scientific">Xenorhabdus szentirmaii DSM 16338</name>
    <dbReference type="NCBI Taxonomy" id="1427518"/>
    <lineage>
        <taxon>Bacteria</taxon>
        <taxon>Pseudomonadati</taxon>
        <taxon>Pseudomonadota</taxon>
        <taxon>Gammaproteobacteria</taxon>
        <taxon>Enterobacterales</taxon>
        <taxon>Morganellaceae</taxon>
        <taxon>Xenorhabdus</taxon>
    </lineage>
</organism>
<keyword evidence="2" id="KW-1185">Reference proteome</keyword>
<comment type="caution">
    <text evidence="1">The sequence shown here is derived from an EMBL/GenBank/DDBJ whole genome shotgun (WGS) entry which is preliminary data.</text>
</comment>
<proteinExistence type="predicted"/>
<evidence type="ECO:0000313" key="2">
    <source>
        <dbReference type="Proteomes" id="UP000019202"/>
    </source>
</evidence>
<gene>
    <name evidence="1" type="ORF">XSR1_50047</name>
</gene>
<dbReference type="GeneID" id="97127168"/>
<protein>
    <submittedName>
        <fullName evidence="1">Uncharacterized protein</fullName>
    </submittedName>
</protein>
<sequence>MGMTIDKDCISANALPFTLDYCLLLLQNPSSNQALPLYTASPEIFPINELETRRDKKMILSSSRQGIDFLTYAAIARFIWVLSPAVRFADGGLNYCSGELMHLP</sequence>
<dbReference type="AlphaFoldDB" id="W1J461"/>
<accession>W1J461</accession>
<reference evidence="1" key="1">
    <citation type="submission" date="2013-11" db="EMBL/GenBank/DDBJ databases">
        <title>Draft genome sequence and annotation of the entomopathogenic bacteria, Xenorhabdus cabanillasi strain JM26 and Xenorhabdus szentirmai strain DSM 16338.</title>
        <authorList>
            <person name="Gualtieri M."/>
            <person name="Ogier J.C."/>
            <person name="Pages S."/>
            <person name="Givaudan A."/>
            <person name="Gaudriault S."/>
        </authorList>
    </citation>
    <scope>NUCLEOTIDE SEQUENCE [LARGE SCALE GENOMIC DNA]</scope>
    <source>
        <strain evidence="1">DSM 16338</strain>
    </source>
</reference>
<dbReference type="EMBL" id="CBXF010000110">
    <property type="protein sequence ID" value="CDL84641.1"/>
    <property type="molecule type" value="Genomic_DNA"/>
</dbReference>
<dbReference type="Proteomes" id="UP000019202">
    <property type="component" value="Unassembled WGS sequence"/>
</dbReference>
<name>W1J461_9GAMM</name>
<dbReference type="RefSeq" id="WP_244431836.1">
    <property type="nucleotide sequence ID" value="NZ_CAWLWS010000110.1"/>
</dbReference>